<keyword evidence="9" id="KW-1185">Reference proteome</keyword>
<dbReference type="Gene3D" id="3.30.1330.40">
    <property type="entry name" value="RutC-like"/>
    <property type="match status" value="2"/>
</dbReference>
<feature type="region of interest" description="Disordered" evidence="6">
    <location>
        <begin position="344"/>
        <end position="380"/>
    </location>
</feature>
<gene>
    <name evidence="8" type="ORF">SLS56_004148</name>
</gene>
<feature type="domain" description="Diphthamide synthase" evidence="7">
    <location>
        <begin position="163"/>
        <end position="290"/>
    </location>
</feature>
<evidence type="ECO:0000256" key="2">
    <source>
        <dbReference type="ARBA" id="ARBA00018426"/>
    </source>
</evidence>
<evidence type="ECO:0000256" key="4">
    <source>
        <dbReference type="ARBA" id="ARBA00031552"/>
    </source>
</evidence>
<dbReference type="Pfam" id="PF01902">
    <property type="entry name" value="Diphthami_syn_2"/>
    <property type="match status" value="1"/>
</dbReference>
<sequence>MSGPPDAGDEGDDINSFMYQTVGHSIVPLYEQALKLPLYRQPILGAAVNTDKDYHHDARPQPPVSASASVPAAASSAAASSSAPRQVDAAAAKLTSASSAAADDDSIARSAATNTSRGHDHGHGPGPGDDSGDAGGGGGGGGGGDETESLVPLLRRVLAAHPSANAVCTGAILSTYQRTRVESVCARLGLVPLGYLWQYPALPPYRDAQLLRDMAAVAQDARIVKVASGGLDAGFLWRNVAEDRVVLMLRRAAARFGGEGAVLGEGGEFETVAVDGPGCVWKGGRIEVEVDDEAVLGEGGNAVVRFRRARVVEKAGGDDDGLENLRVPGLLDSEFEELARSLLSKSPERTLSSSSQTVEQSLAATTLSSESTTPPTNHLQPHITLHGTTLTISNLTAPPAADGTPLPPTAQLTAITSRLRALLSAHAATPARITSTTLLLRSMADFAPLNPVYGALFAASPNPPARVTVACGASLPAAVSVALSCTVSLCPRPRRRGLHVQSRSYWAPANIGPYSQAIAVPAAADADAEVEVVSLAGQIPLVPASMEVVRAADVRAAALGAGDAVDGFVVQAVLALQHLWRVGRAMGVRWWGCGTAFVAAAGGQGAGGARARVVREAWRGAHGLMRPPAGDGEGSEDGDGEGVVDVWDLKYGNAAGRVFGGGAAALGEEVDGRLRLPDFEGVRWEGEGEDEDGVLAPPCIVAQVLELPRAVDVEWTAPGLTNCGSVVLSRREGARTRLKVYETKVGGGVVAFYAAGLASAEDVWELEDVLEGAKVPAEGRVYTVYMAKPLPEEWLEKAMPLVVPCGRVWGPDGNEVAAAVTVRCCG</sequence>
<dbReference type="Gene3D" id="3.40.50.620">
    <property type="entry name" value="HUPs"/>
    <property type="match status" value="1"/>
</dbReference>
<evidence type="ECO:0000256" key="1">
    <source>
        <dbReference type="ARBA" id="ARBA00012089"/>
    </source>
</evidence>
<dbReference type="InterPro" id="IPR035959">
    <property type="entry name" value="RutC-like_sf"/>
</dbReference>
<dbReference type="InterPro" id="IPR014729">
    <property type="entry name" value="Rossmann-like_a/b/a_fold"/>
</dbReference>
<protein>
    <recommendedName>
        <fullName evidence="2">Diphthine--ammonia ligase</fullName>
        <ecNumber evidence="1">6.3.1.14</ecNumber>
    </recommendedName>
    <alternativeName>
        <fullName evidence="3">Diphthamide synthase</fullName>
    </alternativeName>
    <alternativeName>
        <fullName evidence="4">Diphthamide synthetase</fullName>
    </alternativeName>
</protein>
<dbReference type="Proteomes" id="UP001521116">
    <property type="component" value="Unassembled WGS sequence"/>
</dbReference>
<feature type="compositionally biased region" description="Gly residues" evidence="6">
    <location>
        <begin position="124"/>
        <end position="144"/>
    </location>
</feature>
<evidence type="ECO:0000259" key="7">
    <source>
        <dbReference type="Pfam" id="PF01902"/>
    </source>
</evidence>
<dbReference type="Pfam" id="PF01042">
    <property type="entry name" value="Ribonuc_L-PSP"/>
    <property type="match status" value="1"/>
</dbReference>
<evidence type="ECO:0000256" key="5">
    <source>
        <dbReference type="ARBA" id="ARBA00048108"/>
    </source>
</evidence>
<reference evidence="8 9" key="1">
    <citation type="submission" date="2024-02" db="EMBL/GenBank/DDBJ databases">
        <title>De novo assembly and annotation of 12 fungi associated with fruit tree decline syndrome in Ontario, Canada.</title>
        <authorList>
            <person name="Sulman M."/>
            <person name="Ellouze W."/>
            <person name="Ilyukhin E."/>
        </authorList>
    </citation>
    <scope>NUCLEOTIDE SEQUENCE [LARGE SCALE GENOMIC DNA]</scope>
    <source>
        <strain evidence="8 9">M1-105</strain>
    </source>
</reference>
<evidence type="ECO:0000313" key="9">
    <source>
        <dbReference type="Proteomes" id="UP001521116"/>
    </source>
</evidence>
<dbReference type="InterPro" id="IPR030662">
    <property type="entry name" value="DPH6/MJ0570"/>
</dbReference>
<evidence type="ECO:0000256" key="6">
    <source>
        <dbReference type="SAM" id="MobiDB-lite"/>
    </source>
</evidence>
<feature type="region of interest" description="Disordered" evidence="6">
    <location>
        <begin position="111"/>
        <end position="147"/>
    </location>
</feature>
<feature type="compositionally biased region" description="Low complexity" evidence="6">
    <location>
        <begin position="361"/>
        <end position="376"/>
    </location>
</feature>
<comment type="caution">
    <text evidence="8">The sequence shown here is derived from an EMBL/GenBank/DDBJ whole genome shotgun (WGS) entry which is preliminary data.</text>
</comment>
<dbReference type="PANTHER" id="PTHR12196">
    <property type="entry name" value="DOMAIN OF UNKNOWN FUNCTION 71 DUF71 -CONTAINING PROTEIN"/>
    <property type="match status" value="1"/>
</dbReference>
<dbReference type="CDD" id="cd01994">
    <property type="entry name" value="AANH_PF0828-like"/>
    <property type="match status" value="1"/>
</dbReference>
<dbReference type="InterPro" id="IPR006175">
    <property type="entry name" value="YjgF/YER057c/UK114"/>
</dbReference>
<evidence type="ECO:0000313" key="8">
    <source>
        <dbReference type="EMBL" id="KAL1631943.1"/>
    </source>
</evidence>
<dbReference type="SUPFAM" id="SSF52402">
    <property type="entry name" value="Adenine nucleotide alpha hydrolases-like"/>
    <property type="match status" value="1"/>
</dbReference>
<dbReference type="PANTHER" id="PTHR12196:SF2">
    <property type="entry name" value="DIPHTHINE--AMMONIA LIGASE"/>
    <property type="match status" value="1"/>
</dbReference>
<dbReference type="SUPFAM" id="SSF55298">
    <property type="entry name" value="YjgF-like"/>
    <property type="match status" value="2"/>
</dbReference>
<organism evidence="8 9">
    <name type="scientific">Neofusicoccum ribis</name>
    <dbReference type="NCBI Taxonomy" id="45134"/>
    <lineage>
        <taxon>Eukaryota</taxon>
        <taxon>Fungi</taxon>
        <taxon>Dikarya</taxon>
        <taxon>Ascomycota</taxon>
        <taxon>Pezizomycotina</taxon>
        <taxon>Dothideomycetes</taxon>
        <taxon>Dothideomycetes incertae sedis</taxon>
        <taxon>Botryosphaeriales</taxon>
        <taxon>Botryosphaeriaceae</taxon>
        <taxon>Neofusicoccum</taxon>
    </lineage>
</organism>
<dbReference type="InterPro" id="IPR002761">
    <property type="entry name" value="Diphthami_syn_dom"/>
</dbReference>
<accession>A0ABR3SX77</accession>
<feature type="compositionally biased region" description="Polar residues" evidence="6">
    <location>
        <begin position="349"/>
        <end position="360"/>
    </location>
</feature>
<proteinExistence type="predicted"/>
<dbReference type="CDD" id="cd06155">
    <property type="entry name" value="eu_AANH_C_1"/>
    <property type="match status" value="1"/>
</dbReference>
<comment type="catalytic activity">
    <reaction evidence="5">
        <text>diphthine-[translation elongation factor 2] + NH4(+) + ATP = diphthamide-[translation elongation factor 2] + AMP + diphosphate + H(+)</text>
        <dbReference type="Rhea" id="RHEA:19753"/>
        <dbReference type="Rhea" id="RHEA-COMP:10172"/>
        <dbReference type="Rhea" id="RHEA-COMP:10174"/>
        <dbReference type="ChEBI" id="CHEBI:15378"/>
        <dbReference type="ChEBI" id="CHEBI:16692"/>
        <dbReference type="ChEBI" id="CHEBI:28938"/>
        <dbReference type="ChEBI" id="CHEBI:30616"/>
        <dbReference type="ChEBI" id="CHEBI:33019"/>
        <dbReference type="ChEBI" id="CHEBI:82696"/>
        <dbReference type="ChEBI" id="CHEBI:456215"/>
        <dbReference type="EC" id="6.3.1.14"/>
    </reaction>
</comment>
<evidence type="ECO:0000256" key="3">
    <source>
        <dbReference type="ARBA" id="ARBA00029814"/>
    </source>
</evidence>
<dbReference type="EC" id="6.3.1.14" evidence="1"/>
<name>A0ABR3SX77_9PEZI</name>
<dbReference type="Gene3D" id="3.90.1490.10">
    <property type="entry name" value="putative n-type atp pyrophosphatase, domain 2"/>
    <property type="match status" value="1"/>
</dbReference>
<dbReference type="EMBL" id="JAJVDC020000036">
    <property type="protein sequence ID" value="KAL1631943.1"/>
    <property type="molecule type" value="Genomic_DNA"/>
</dbReference>